<keyword evidence="4" id="KW-0143">Chaperone</keyword>
<dbReference type="GO" id="GO:0005737">
    <property type="term" value="C:cytoplasm"/>
    <property type="evidence" value="ECO:0007669"/>
    <property type="project" value="UniProtKB-ARBA"/>
</dbReference>
<dbReference type="InterPro" id="IPR036869">
    <property type="entry name" value="J_dom_sf"/>
</dbReference>
<dbReference type="InterPro" id="IPR051434">
    <property type="entry name" value="DnaJ_C_subfamily_member5"/>
</dbReference>
<comment type="subcellular location">
    <subcellularLocation>
        <location evidence="1">Membrane</location>
        <topology evidence="1">Lipid-anchor</topology>
    </subcellularLocation>
</comment>
<keyword evidence="9" id="KW-1185">Reference proteome</keyword>
<gene>
    <name evidence="8" type="ORF">Zmor_011994</name>
</gene>
<reference evidence="8" key="1">
    <citation type="journal article" date="2023" name="G3 (Bethesda)">
        <title>Whole genome assemblies of Zophobas morio and Tenebrio molitor.</title>
        <authorList>
            <person name="Kaur S."/>
            <person name="Stinson S.A."/>
            <person name="diCenzo G.C."/>
        </authorList>
    </citation>
    <scope>NUCLEOTIDE SEQUENCE</scope>
    <source>
        <strain evidence="8">QUZm001</strain>
    </source>
</reference>
<name>A0AA38HIV5_9CUCU</name>
<dbReference type="PROSITE" id="PS50076">
    <property type="entry name" value="DNAJ_2"/>
    <property type="match status" value="1"/>
</dbReference>
<evidence type="ECO:0000256" key="2">
    <source>
        <dbReference type="ARBA" id="ARBA00023136"/>
    </source>
</evidence>
<evidence type="ECO:0000256" key="4">
    <source>
        <dbReference type="ARBA" id="ARBA00023186"/>
    </source>
</evidence>
<evidence type="ECO:0000259" key="7">
    <source>
        <dbReference type="PROSITE" id="PS50076"/>
    </source>
</evidence>
<dbReference type="AlphaFoldDB" id="A0AA38HIV5"/>
<sequence length="155" mass="17574">MRDLYEILGLSRDATERDIQRSYRRLAVRTHPDRNLDDPEQAKAKFQKLNRAKNILSDPKLRSIYDKRYLCCCFCCCLCCTAFRKDDYERDSEWRKATSSSRTSSRSPSLYEPANFGAPSKPTPIPLDAKASPKKFPTPPPTASSSPPPKAGNIN</sequence>
<dbReference type="SMART" id="SM00271">
    <property type="entry name" value="DnaJ"/>
    <property type="match status" value="1"/>
</dbReference>
<dbReference type="InterPro" id="IPR001623">
    <property type="entry name" value="DnaJ_domain"/>
</dbReference>
<dbReference type="Gene3D" id="1.10.287.110">
    <property type="entry name" value="DnaJ domain"/>
    <property type="match status" value="1"/>
</dbReference>
<feature type="compositionally biased region" description="Pro residues" evidence="6">
    <location>
        <begin position="136"/>
        <end position="155"/>
    </location>
</feature>
<evidence type="ECO:0000256" key="1">
    <source>
        <dbReference type="ARBA" id="ARBA00004635"/>
    </source>
</evidence>
<keyword evidence="2" id="KW-0472">Membrane</keyword>
<dbReference type="PANTHER" id="PTHR44027:SF7">
    <property type="entry name" value="DNAJ HOMOLOG SUBFAMILY C MEMBER 5 HOMOLOG"/>
    <property type="match status" value="1"/>
</dbReference>
<evidence type="ECO:0000256" key="3">
    <source>
        <dbReference type="ARBA" id="ARBA00023139"/>
    </source>
</evidence>
<keyword evidence="3" id="KW-0564">Palmitate</keyword>
<evidence type="ECO:0000256" key="5">
    <source>
        <dbReference type="ARBA" id="ARBA00023288"/>
    </source>
</evidence>
<accession>A0AA38HIV5</accession>
<feature type="domain" description="J" evidence="7">
    <location>
        <begin position="3"/>
        <end position="69"/>
    </location>
</feature>
<evidence type="ECO:0000313" key="9">
    <source>
        <dbReference type="Proteomes" id="UP001168821"/>
    </source>
</evidence>
<dbReference type="Proteomes" id="UP001168821">
    <property type="component" value="Unassembled WGS sequence"/>
</dbReference>
<feature type="region of interest" description="Disordered" evidence="6">
    <location>
        <begin position="89"/>
        <end position="155"/>
    </location>
</feature>
<protein>
    <recommendedName>
        <fullName evidence="7">J domain-containing protein</fullName>
    </recommendedName>
</protein>
<evidence type="ECO:0000256" key="6">
    <source>
        <dbReference type="SAM" id="MobiDB-lite"/>
    </source>
</evidence>
<dbReference type="SUPFAM" id="SSF46565">
    <property type="entry name" value="Chaperone J-domain"/>
    <property type="match status" value="1"/>
</dbReference>
<dbReference type="Pfam" id="PF00226">
    <property type="entry name" value="DnaJ"/>
    <property type="match status" value="1"/>
</dbReference>
<dbReference type="PRINTS" id="PR00625">
    <property type="entry name" value="JDOMAIN"/>
</dbReference>
<dbReference type="PANTHER" id="PTHR44027">
    <property type="entry name" value="DNAJ HOMOLOG SUBFAMILY C MEMBER 5 HOMOLOG"/>
    <property type="match status" value="1"/>
</dbReference>
<organism evidence="8 9">
    <name type="scientific">Zophobas morio</name>
    <dbReference type="NCBI Taxonomy" id="2755281"/>
    <lineage>
        <taxon>Eukaryota</taxon>
        <taxon>Metazoa</taxon>
        <taxon>Ecdysozoa</taxon>
        <taxon>Arthropoda</taxon>
        <taxon>Hexapoda</taxon>
        <taxon>Insecta</taxon>
        <taxon>Pterygota</taxon>
        <taxon>Neoptera</taxon>
        <taxon>Endopterygota</taxon>
        <taxon>Coleoptera</taxon>
        <taxon>Polyphaga</taxon>
        <taxon>Cucujiformia</taxon>
        <taxon>Tenebrionidae</taxon>
        <taxon>Zophobas</taxon>
    </lineage>
</organism>
<feature type="compositionally biased region" description="Low complexity" evidence="6">
    <location>
        <begin position="98"/>
        <end position="109"/>
    </location>
</feature>
<proteinExistence type="predicted"/>
<keyword evidence="5" id="KW-0449">Lipoprotein</keyword>
<dbReference type="GO" id="GO:0016020">
    <property type="term" value="C:membrane"/>
    <property type="evidence" value="ECO:0007669"/>
    <property type="project" value="UniProtKB-SubCell"/>
</dbReference>
<comment type="caution">
    <text evidence="8">The sequence shown here is derived from an EMBL/GenBank/DDBJ whole genome shotgun (WGS) entry which is preliminary data.</text>
</comment>
<dbReference type="CDD" id="cd06257">
    <property type="entry name" value="DnaJ"/>
    <property type="match status" value="1"/>
</dbReference>
<dbReference type="EMBL" id="JALNTZ010003696">
    <property type="protein sequence ID" value="KAJ3616211.1"/>
    <property type="molecule type" value="Genomic_DNA"/>
</dbReference>
<evidence type="ECO:0000313" key="8">
    <source>
        <dbReference type="EMBL" id="KAJ3616211.1"/>
    </source>
</evidence>